<comment type="caution">
    <text evidence="7">The sequence shown here is derived from an EMBL/GenBank/DDBJ whole genome shotgun (WGS) entry which is preliminary data.</text>
</comment>
<feature type="transmembrane region" description="Helical" evidence="5">
    <location>
        <begin position="26"/>
        <end position="42"/>
    </location>
</feature>
<dbReference type="GO" id="GO:0055085">
    <property type="term" value="P:transmembrane transport"/>
    <property type="evidence" value="ECO:0007669"/>
    <property type="project" value="InterPro"/>
</dbReference>
<keyword evidence="2 5" id="KW-0812">Transmembrane</keyword>
<feature type="transmembrane region" description="Helical" evidence="5">
    <location>
        <begin position="358"/>
        <end position="383"/>
    </location>
</feature>
<comment type="subcellular location">
    <subcellularLocation>
        <location evidence="1">Membrane</location>
        <topology evidence="1">Multi-pass membrane protein</topology>
    </subcellularLocation>
</comment>
<feature type="transmembrane region" description="Helical" evidence="5">
    <location>
        <begin position="150"/>
        <end position="170"/>
    </location>
</feature>
<proteinExistence type="predicted"/>
<organism evidence="7 8">
    <name type="scientific">Paludibacterium paludis</name>
    <dbReference type="NCBI Taxonomy" id="1225769"/>
    <lineage>
        <taxon>Bacteria</taxon>
        <taxon>Pseudomonadati</taxon>
        <taxon>Pseudomonadota</taxon>
        <taxon>Betaproteobacteria</taxon>
        <taxon>Neisseriales</taxon>
        <taxon>Chromobacteriaceae</taxon>
        <taxon>Paludibacterium</taxon>
    </lineage>
</organism>
<dbReference type="InterPro" id="IPR036513">
    <property type="entry name" value="STAS_dom_sf"/>
</dbReference>
<evidence type="ECO:0000256" key="1">
    <source>
        <dbReference type="ARBA" id="ARBA00004141"/>
    </source>
</evidence>
<feature type="transmembrane region" description="Helical" evidence="5">
    <location>
        <begin position="76"/>
        <end position="96"/>
    </location>
</feature>
<sequence>MAALSLAGLLIPEAVAYAGIAGLPPQAGLVALCFGLLGYGLIGQSRFAIVASTSSTAAVLASATASIAPGNPQQQMMLAAGLVLLTGVLFAGAAFLELGRIADFIARPVLRGFSLGLGLVVTIKQLPHLVGLGKTPGVPLETLMDVGTRFPQWHLPSLLLGLAALALLFGLSRWRRLPAALLVMGLGILAARLFPQAIPDVALVGRITLNVARPDIPDLDLAQWERLGELALAVMLMSYAESCTSIRSTALRHGDTVDPNRDLWALGMANILSGLFQGAPVGAGYSATSANETFGATSRAAGMLSLAVVLIAITTLLPLLAFTPEPVLAAIVIHALAHNLNPRPILDYFRLRRGRTLAVSAALGALLFGVLDGLLLAVGISFVRTIMDLSKASVSRLGRLNHGHDYVSISQFPEAREEPGILILRADQPLYFANSDRTASLIRQESDASDARIVIISLEESPDLDASVVESLAELAAHLAGKGKTVYLARLKPEAHQVLSRAALKDLGEAALIDLSVDGAVHLARRHAIPADSASG</sequence>
<dbReference type="InterPro" id="IPR011547">
    <property type="entry name" value="SLC26A/SulP_dom"/>
</dbReference>
<dbReference type="Proteomes" id="UP000645257">
    <property type="component" value="Unassembled WGS sequence"/>
</dbReference>
<dbReference type="InterPro" id="IPR001902">
    <property type="entry name" value="SLC26A/SulP_fam"/>
</dbReference>
<dbReference type="Pfam" id="PF00916">
    <property type="entry name" value="Sulfate_transp"/>
    <property type="match status" value="1"/>
</dbReference>
<feature type="transmembrane region" description="Helical" evidence="5">
    <location>
        <begin position="263"/>
        <end position="288"/>
    </location>
</feature>
<dbReference type="GO" id="GO:0016020">
    <property type="term" value="C:membrane"/>
    <property type="evidence" value="ECO:0007669"/>
    <property type="project" value="UniProtKB-SubCell"/>
</dbReference>
<dbReference type="AlphaFoldDB" id="A0A918UAE5"/>
<dbReference type="InterPro" id="IPR002645">
    <property type="entry name" value="STAS_dom"/>
</dbReference>
<dbReference type="PANTHER" id="PTHR11814">
    <property type="entry name" value="SULFATE TRANSPORTER"/>
    <property type="match status" value="1"/>
</dbReference>
<keyword evidence="3 5" id="KW-1133">Transmembrane helix</keyword>
<reference evidence="7" key="2">
    <citation type="submission" date="2020-09" db="EMBL/GenBank/DDBJ databases">
        <authorList>
            <person name="Sun Q."/>
            <person name="Kim S."/>
        </authorList>
    </citation>
    <scope>NUCLEOTIDE SEQUENCE</scope>
    <source>
        <strain evidence="7">KCTC 32182</strain>
    </source>
</reference>
<feature type="transmembrane region" description="Helical" evidence="5">
    <location>
        <begin position="49"/>
        <end position="70"/>
    </location>
</feature>
<feature type="transmembrane region" description="Helical" evidence="5">
    <location>
        <begin position="300"/>
        <end position="321"/>
    </location>
</feature>
<dbReference type="CDD" id="cd07042">
    <property type="entry name" value="STAS_SulP_like_sulfate_transporter"/>
    <property type="match status" value="1"/>
</dbReference>
<keyword evidence="8" id="KW-1185">Reference proteome</keyword>
<evidence type="ECO:0000256" key="2">
    <source>
        <dbReference type="ARBA" id="ARBA00022692"/>
    </source>
</evidence>
<dbReference type="SUPFAM" id="SSF52091">
    <property type="entry name" value="SpoIIaa-like"/>
    <property type="match status" value="1"/>
</dbReference>
<protein>
    <submittedName>
        <fullName evidence="7">Membrane protein</fullName>
    </submittedName>
</protein>
<gene>
    <name evidence="7" type="ORF">GCM10011289_20540</name>
</gene>
<evidence type="ECO:0000313" key="7">
    <source>
        <dbReference type="EMBL" id="GGY16960.1"/>
    </source>
</evidence>
<dbReference type="Pfam" id="PF01740">
    <property type="entry name" value="STAS"/>
    <property type="match status" value="1"/>
</dbReference>
<keyword evidence="4 5" id="KW-0472">Membrane</keyword>
<name>A0A918UAE5_9NEIS</name>
<dbReference type="EMBL" id="BMYX01000010">
    <property type="protein sequence ID" value="GGY16960.1"/>
    <property type="molecule type" value="Genomic_DNA"/>
</dbReference>
<dbReference type="Gene3D" id="3.30.750.24">
    <property type="entry name" value="STAS domain"/>
    <property type="match status" value="1"/>
</dbReference>
<evidence type="ECO:0000256" key="4">
    <source>
        <dbReference type="ARBA" id="ARBA00023136"/>
    </source>
</evidence>
<accession>A0A918UAE5</accession>
<dbReference type="PROSITE" id="PS50801">
    <property type="entry name" value="STAS"/>
    <property type="match status" value="1"/>
</dbReference>
<feature type="transmembrane region" description="Helical" evidence="5">
    <location>
        <begin position="108"/>
        <end position="130"/>
    </location>
</feature>
<reference evidence="7" key="1">
    <citation type="journal article" date="2014" name="Int. J. Syst. Evol. Microbiol.">
        <title>Complete genome sequence of Corynebacterium casei LMG S-19264T (=DSM 44701T), isolated from a smear-ripened cheese.</title>
        <authorList>
            <consortium name="US DOE Joint Genome Institute (JGI-PGF)"/>
            <person name="Walter F."/>
            <person name="Albersmeier A."/>
            <person name="Kalinowski J."/>
            <person name="Ruckert C."/>
        </authorList>
    </citation>
    <scope>NUCLEOTIDE SEQUENCE</scope>
    <source>
        <strain evidence="7">KCTC 32182</strain>
    </source>
</reference>
<feature type="domain" description="STAS" evidence="6">
    <location>
        <begin position="411"/>
        <end position="524"/>
    </location>
</feature>
<evidence type="ECO:0000256" key="3">
    <source>
        <dbReference type="ARBA" id="ARBA00022989"/>
    </source>
</evidence>
<evidence type="ECO:0000313" key="8">
    <source>
        <dbReference type="Proteomes" id="UP000645257"/>
    </source>
</evidence>
<feature type="transmembrane region" description="Helical" evidence="5">
    <location>
        <begin position="177"/>
        <end position="194"/>
    </location>
</feature>
<evidence type="ECO:0000256" key="5">
    <source>
        <dbReference type="SAM" id="Phobius"/>
    </source>
</evidence>
<evidence type="ECO:0000259" key="6">
    <source>
        <dbReference type="PROSITE" id="PS50801"/>
    </source>
</evidence>